<protein>
    <submittedName>
        <fullName evidence="2">Uncharacterized protein</fullName>
    </submittedName>
</protein>
<dbReference type="Proteomes" id="UP000578622">
    <property type="component" value="Unassembled WGS sequence"/>
</dbReference>
<name>A0ABR6ARQ0_9HYPH</name>
<evidence type="ECO:0000256" key="1">
    <source>
        <dbReference type="SAM" id="MobiDB-lite"/>
    </source>
</evidence>
<reference evidence="2 3" key="1">
    <citation type="submission" date="2020-07" db="EMBL/GenBank/DDBJ databases">
        <title>Genomic Encyclopedia of Type Strains, Phase IV (KMG-V): Genome sequencing to study the core and pangenomes of soil and plant-associated prokaryotes.</title>
        <authorList>
            <person name="Whitman W."/>
        </authorList>
    </citation>
    <scope>NUCLEOTIDE SEQUENCE [LARGE SCALE GENOMIC DNA]</scope>
    <source>
        <strain evidence="2 3">RH4WT92</strain>
    </source>
</reference>
<organism evidence="2 3">
    <name type="scientific">Brucella intermedia</name>
    <dbReference type="NCBI Taxonomy" id="94625"/>
    <lineage>
        <taxon>Bacteria</taxon>
        <taxon>Pseudomonadati</taxon>
        <taxon>Pseudomonadota</taxon>
        <taxon>Alphaproteobacteria</taxon>
        <taxon>Hyphomicrobiales</taxon>
        <taxon>Brucellaceae</taxon>
        <taxon>Brucella/Ochrobactrum group</taxon>
        <taxon>Brucella</taxon>
    </lineage>
</organism>
<comment type="caution">
    <text evidence="2">The sequence shown here is derived from an EMBL/GenBank/DDBJ whole genome shotgun (WGS) entry which is preliminary data.</text>
</comment>
<feature type="region of interest" description="Disordered" evidence="1">
    <location>
        <begin position="1"/>
        <end position="44"/>
    </location>
</feature>
<dbReference type="RefSeq" id="WP_282183437.1">
    <property type="nucleotide sequence ID" value="NZ_JACGXG010000003.1"/>
</dbReference>
<gene>
    <name evidence="2" type="ORF">FHW20_003090</name>
</gene>
<dbReference type="EMBL" id="JACGXG010000003">
    <property type="protein sequence ID" value="MBA8852136.1"/>
    <property type="molecule type" value="Genomic_DNA"/>
</dbReference>
<evidence type="ECO:0000313" key="2">
    <source>
        <dbReference type="EMBL" id="MBA8852136.1"/>
    </source>
</evidence>
<sequence length="44" mass="4758">MGADKGQAEAIDDDGVADNGGPESTFIALQRKNKAANQQERRRK</sequence>
<keyword evidence="3" id="KW-1185">Reference proteome</keyword>
<evidence type="ECO:0000313" key="3">
    <source>
        <dbReference type="Proteomes" id="UP000578622"/>
    </source>
</evidence>
<proteinExistence type="predicted"/>
<accession>A0ABR6ARQ0</accession>